<evidence type="ECO:0000313" key="5">
    <source>
        <dbReference type="Proteomes" id="UP000194450"/>
    </source>
</evidence>
<dbReference type="GO" id="GO:0006508">
    <property type="term" value="P:proteolysis"/>
    <property type="evidence" value="ECO:0007669"/>
    <property type="project" value="InterPro"/>
</dbReference>
<feature type="compositionally biased region" description="Basic and acidic residues" evidence="1">
    <location>
        <begin position="210"/>
        <end position="221"/>
    </location>
</feature>
<dbReference type="Pfam" id="PF00326">
    <property type="entry name" value="Peptidase_S9"/>
    <property type="match status" value="1"/>
</dbReference>
<dbReference type="GO" id="GO:0008239">
    <property type="term" value="F:dipeptidyl-peptidase activity"/>
    <property type="evidence" value="ECO:0007669"/>
    <property type="project" value="TreeGrafter"/>
</dbReference>
<dbReference type="EMBL" id="FXWH01000001">
    <property type="protein sequence ID" value="SMQ64188.1"/>
    <property type="molecule type" value="Genomic_DNA"/>
</dbReference>
<sequence>MKFFPSIMTTAVAVSLALGTAATAVAQSSTDSEKQILQITDVMQFHEFTGRALSKDGNWMAYASAPDYGDGMGVVMSLQATLNGQSSPQWEVPRGSKPVITANGDWAAFIQQVPVLEREQASKEERKKLHPKAVLVNTSTGKQQAFDDVAAVSFTGDGKTLVLASVADEKTKLKKLTLVSLGSDQTNQFERVSDYRVAEQGARVAIAQRAETEADSDQKSDEESDEKEEALLSLTVLNTENGSSLQLLDKVAEVADFSFHEQGKQLAIVAAAEADKFAVYHWQFGQQQASTLDAKRADYELTKHSKVTFSDDGQRLFVGHQQVADAPNNELEKPEDVADLFNLERLTNDRGLQVWHGSDQRIKPHEKESYSDRQKETYLGVYHLNEGFVALADERVESVEPTDNKHAVLGRDADPYLRAITWDGFFSDVYHLDLDSGEQQLVASKMSWGHDVELSPNGRYVAYYQNGQLWLYDAEQEQRRQMATDILISWADEEHDRPSAPDGYGIAGWLDDNSAFLAYDKYDVWKVSLNGSAVNLTGNGRTDEIRYRLVQTDDNALAFPAKQSLMLEGFDQTNKTNGIYRLTGQGIEPLLTADKTRFHFVEQAENADSWLLTRENFQQFPDLFVASQWSANNSVTAQQATELNPQIDDFKWGTTELISWRSTRGDPLEGVVIKPEDYDPNKQYPVLVYYYEKFAQRLNQFNQMKVNHRPNFPFYVSNDYVVFLPDVHFSPGEPGSSATDSLVPGVQKLIDMGIADPDAVGLHGHSWSGYQSVHVITQTDIFAAAVAGAPVVNMTSAYNGIRWGSGLARQFQYEQGQSRIGKSMDEALNLYLENSPVFYADRINTPLVIQFGDDDGAVPWEQGIEMYLAMRRLNKPIVMLQYEGEPHHLQQYANKVDYTIKMKAFFDHYLKGEDAPLWWSEGMPYNETSE</sequence>
<name>A0A1Y6ENF8_9GAMM</name>
<feature type="signal peptide" evidence="2">
    <location>
        <begin position="1"/>
        <end position="26"/>
    </location>
</feature>
<protein>
    <submittedName>
        <fullName evidence="4">Prolyl oligopeptidase family protein</fullName>
    </submittedName>
</protein>
<dbReference type="RefSeq" id="WP_086434102.1">
    <property type="nucleotide sequence ID" value="NZ_FXWH01000001.1"/>
</dbReference>
<dbReference type="InterPro" id="IPR011042">
    <property type="entry name" value="6-blade_b-propeller_TolB-like"/>
</dbReference>
<dbReference type="InterPro" id="IPR001375">
    <property type="entry name" value="Peptidase_S9_cat"/>
</dbReference>
<dbReference type="PANTHER" id="PTHR11731">
    <property type="entry name" value="PROTEASE FAMILY S9B,C DIPEPTIDYL-PEPTIDASE IV-RELATED"/>
    <property type="match status" value="1"/>
</dbReference>
<dbReference type="AlphaFoldDB" id="A0A1Y6ENF8"/>
<dbReference type="SUPFAM" id="SSF82171">
    <property type="entry name" value="DPP6 N-terminal domain-like"/>
    <property type="match status" value="1"/>
</dbReference>
<evidence type="ECO:0000313" key="4">
    <source>
        <dbReference type="EMBL" id="SMQ64188.1"/>
    </source>
</evidence>
<dbReference type="InterPro" id="IPR029058">
    <property type="entry name" value="AB_hydrolase_fold"/>
</dbReference>
<dbReference type="Proteomes" id="UP000194450">
    <property type="component" value="Unassembled WGS sequence"/>
</dbReference>
<evidence type="ECO:0000256" key="2">
    <source>
        <dbReference type="SAM" id="SignalP"/>
    </source>
</evidence>
<proteinExistence type="predicted"/>
<dbReference type="GO" id="GO:0008236">
    <property type="term" value="F:serine-type peptidase activity"/>
    <property type="evidence" value="ECO:0007669"/>
    <property type="project" value="InterPro"/>
</dbReference>
<evidence type="ECO:0000259" key="3">
    <source>
        <dbReference type="Pfam" id="PF00326"/>
    </source>
</evidence>
<dbReference type="InterPro" id="IPR050278">
    <property type="entry name" value="Serine_Prot_S9B/DPPIV"/>
</dbReference>
<keyword evidence="5" id="KW-1185">Reference proteome</keyword>
<evidence type="ECO:0000256" key="1">
    <source>
        <dbReference type="SAM" id="MobiDB-lite"/>
    </source>
</evidence>
<dbReference type="OrthoDB" id="6388416at2"/>
<reference evidence="5" key="1">
    <citation type="submission" date="2017-04" db="EMBL/GenBank/DDBJ databases">
        <authorList>
            <person name="Varghese N."/>
            <person name="Submissions S."/>
        </authorList>
    </citation>
    <scope>NUCLEOTIDE SEQUENCE [LARGE SCALE GENOMIC DNA]</scope>
</reference>
<feature type="chain" id="PRO_5013119766" evidence="2">
    <location>
        <begin position="27"/>
        <end position="930"/>
    </location>
</feature>
<accession>A0A1Y6ENF8</accession>
<feature type="domain" description="Peptidase S9 prolyl oligopeptidase catalytic" evidence="3">
    <location>
        <begin position="737"/>
        <end position="912"/>
    </location>
</feature>
<dbReference type="Gene3D" id="3.40.50.1820">
    <property type="entry name" value="alpha/beta hydrolase"/>
    <property type="match status" value="1"/>
</dbReference>
<keyword evidence="2" id="KW-0732">Signal</keyword>
<dbReference type="SUPFAM" id="SSF53474">
    <property type="entry name" value="alpha/beta-Hydrolases"/>
    <property type="match status" value="1"/>
</dbReference>
<organism evidence="4 5">
    <name type="scientific">Pseudidiomarina planktonica</name>
    <dbReference type="NCBI Taxonomy" id="1323738"/>
    <lineage>
        <taxon>Bacteria</taxon>
        <taxon>Pseudomonadati</taxon>
        <taxon>Pseudomonadota</taxon>
        <taxon>Gammaproteobacteria</taxon>
        <taxon>Alteromonadales</taxon>
        <taxon>Idiomarinaceae</taxon>
        <taxon>Pseudidiomarina</taxon>
    </lineage>
</organism>
<gene>
    <name evidence="4" type="ORF">SAMN06297229_0977</name>
</gene>
<dbReference type="PANTHER" id="PTHR11731:SF193">
    <property type="entry name" value="DIPEPTIDYL PEPTIDASE 9"/>
    <property type="match status" value="1"/>
</dbReference>
<dbReference type="Gene3D" id="2.120.10.30">
    <property type="entry name" value="TolB, C-terminal domain"/>
    <property type="match status" value="1"/>
</dbReference>
<feature type="region of interest" description="Disordered" evidence="1">
    <location>
        <begin position="209"/>
        <end position="229"/>
    </location>
</feature>